<dbReference type="CDD" id="cd00995">
    <property type="entry name" value="PBP2_NikA_DppA_OppA_like"/>
    <property type="match status" value="1"/>
</dbReference>
<name>A0A1H5Q7K5_9PSEU</name>
<dbReference type="STRING" id="218821.SAMN05421837_1011114"/>
<accession>A0A1H5Q7K5</accession>
<evidence type="ECO:0000256" key="4">
    <source>
        <dbReference type="ARBA" id="ARBA00022729"/>
    </source>
</evidence>
<dbReference type="RefSeq" id="WP_086679176.1">
    <property type="nucleotide sequence ID" value="NZ_FNUJ01000001.1"/>
</dbReference>
<dbReference type="GO" id="GO:0030313">
    <property type="term" value="C:cell envelope"/>
    <property type="evidence" value="ECO:0007669"/>
    <property type="project" value="UniProtKB-SubCell"/>
</dbReference>
<dbReference type="InterPro" id="IPR039424">
    <property type="entry name" value="SBP_5"/>
</dbReference>
<evidence type="ECO:0000256" key="5">
    <source>
        <dbReference type="SAM" id="Phobius"/>
    </source>
</evidence>
<keyword evidence="5" id="KW-0812">Transmembrane</keyword>
<comment type="similarity">
    <text evidence="2">Belongs to the bacterial solute-binding protein 5 family.</text>
</comment>
<organism evidence="7 8">
    <name type="scientific">Amycolatopsis pretoriensis</name>
    <dbReference type="NCBI Taxonomy" id="218821"/>
    <lineage>
        <taxon>Bacteria</taxon>
        <taxon>Bacillati</taxon>
        <taxon>Actinomycetota</taxon>
        <taxon>Actinomycetes</taxon>
        <taxon>Pseudonocardiales</taxon>
        <taxon>Pseudonocardiaceae</taxon>
        <taxon>Amycolatopsis</taxon>
    </lineage>
</organism>
<dbReference type="GO" id="GO:0043190">
    <property type="term" value="C:ATP-binding cassette (ABC) transporter complex"/>
    <property type="evidence" value="ECO:0007669"/>
    <property type="project" value="InterPro"/>
</dbReference>
<dbReference type="PANTHER" id="PTHR30290">
    <property type="entry name" value="PERIPLASMIC BINDING COMPONENT OF ABC TRANSPORTER"/>
    <property type="match status" value="1"/>
</dbReference>
<keyword evidence="4" id="KW-0732">Signal</keyword>
<dbReference type="GO" id="GO:1904680">
    <property type="term" value="F:peptide transmembrane transporter activity"/>
    <property type="evidence" value="ECO:0007669"/>
    <property type="project" value="TreeGrafter"/>
</dbReference>
<keyword evidence="8" id="KW-1185">Reference proteome</keyword>
<evidence type="ECO:0000259" key="6">
    <source>
        <dbReference type="Pfam" id="PF00496"/>
    </source>
</evidence>
<evidence type="ECO:0000256" key="1">
    <source>
        <dbReference type="ARBA" id="ARBA00004196"/>
    </source>
</evidence>
<evidence type="ECO:0000256" key="3">
    <source>
        <dbReference type="ARBA" id="ARBA00022448"/>
    </source>
</evidence>
<protein>
    <submittedName>
        <fullName evidence="7">Peptide/nickel transport system substrate-binding protein</fullName>
    </submittedName>
</protein>
<gene>
    <name evidence="7" type="ORF">SAMN05421837_1011114</name>
</gene>
<proteinExistence type="inferred from homology"/>
<dbReference type="Gene3D" id="3.10.105.10">
    <property type="entry name" value="Dipeptide-binding Protein, Domain 3"/>
    <property type="match status" value="1"/>
</dbReference>
<dbReference type="InterPro" id="IPR030678">
    <property type="entry name" value="Peptide/Ni-bd"/>
</dbReference>
<dbReference type="Gene3D" id="3.40.190.10">
    <property type="entry name" value="Periplasmic binding protein-like II"/>
    <property type="match status" value="1"/>
</dbReference>
<feature type="domain" description="Solute-binding protein family 5" evidence="6">
    <location>
        <begin position="86"/>
        <end position="462"/>
    </location>
</feature>
<dbReference type="EMBL" id="FNUJ01000001">
    <property type="protein sequence ID" value="SEF21874.1"/>
    <property type="molecule type" value="Genomic_DNA"/>
</dbReference>
<dbReference type="GO" id="GO:0015833">
    <property type="term" value="P:peptide transport"/>
    <property type="evidence" value="ECO:0007669"/>
    <property type="project" value="TreeGrafter"/>
</dbReference>
<dbReference type="GO" id="GO:0042597">
    <property type="term" value="C:periplasmic space"/>
    <property type="evidence" value="ECO:0007669"/>
    <property type="project" value="UniProtKB-ARBA"/>
</dbReference>
<dbReference type="Pfam" id="PF00496">
    <property type="entry name" value="SBP_bac_5"/>
    <property type="match status" value="1"/>
</dbReference>
<keyword evidence="3" id="KW-0813">Transport</keyword>
<dbReference type="PANTHER" id="PTHR30290:SF10">
    <property type="entry name" value="PERIPLASMIC OLIGOPEPTIDE-BINDING PROTEIN-RELATED"/>
    <property type="match status" value="1"/>
</dbReference>
<dbReference type="OrthoDB" id="9046151at2"/>
<keyword evidence="5" id="KW-0472">Membrane</keyword>
<sequence>MGWFLVHFPRRIGRFGRVGAVVAAAALAGIPLAVPAQAQQGKVLRVALTTGIDHLNPFTAVLAASTQIGRFTYEFLTVPDAAKAEASPALAESWTPSPDKLTWTFKIRSGVKWSDGQPVTAKDAAYTFNRMLTDENARTANGNYVANFETVTAPDDTTLVVKTKTVQVNMNLLDVPIVPQHIWEPVKDLKAAETDDLKIAGVSDGPFQVTEFKPNEYVKLKANKDYWRGAPKIDELQLLQFKDTEAAVNALKQGEVDVINRLNPNQFAALQGQDGITTNAAPGRRYDELSLNFGVTDNANNPIGDGNPVLKDINVRKAITQAVDTQAIVDKVLKGLGQVGGGVVPAVYADYHWDPSDSEKVKFDLAAANNTLEQAGYKKGPDGVRTAPGGAKLELRLTGHSNRSYDQGVAQYVTGWLKDIGITVKQDLVSDDELSDRTAVGKYDLAIGGYGTNPDPDYALSLHTCGARPAPDGKGGSTDTFFCDPQYDELYKKQLTETDDAKRADYVKQAQARLYSQFPTIVLDYQNALEAYRSDKFSAFTTQPQPKGAILEQTGYWGVYGATPAGSDTATADSGSSGTVVWIVVGAIVVVIIVVGGVIISRRNKTSEDRE</sequence>
<evidence type="ECO:0000256" key="2">
    <source>
        <dbReference type="ARBA" id="ARBA00005695"/>
    </source>
</evidence>
<comment type="subcellular location">
    <subcellularLocation>
        <location evidence="1">Cell envelope</location>
    </subcellularLocation>
</comment>
<evidence type="ECO:0000313" key="7">
    <source>
        <dbReference type="EMBL" id="SEF21874.1"/>
    </source>
</evidence>
<keyword evidence="5" id="KW-1133">Transmembrane helix</keyword>
<evidence type="ECO:0000313" key="8">
    <source>
        <dbReference type="Proteomes" id="UP000198878"/>
    </source>
</evidence>
<dbReference type="Proteomes" id="UP000198878">
    <property type="component" value="Unassembled WGS sequence"/>
</dbReference>
<dbReference type="InterPro" id="IPR000914">
    <property type="entry name" value="SBP_5_dom"/>
</dbReference>
<dbReference type="PIRSF" id="PIRSF002741">
    <property type="entry name" value="MppA"/>
    <property type="match status" value="1"/>
</dbReference>
<dbReference type="SUPFAM" id="SSF53850">
    <property type="entry name" value="Periplasmic binding protein-like II"/>
    <property type="match status" value="1"/>
</dbReference>
<reference evidence="8" key="1">
    <citation type="submission" date="2016-10" db="EMBL/GenBank/DDBJ databases">
        <authorList>
            <person name="Varghese N."/>
            <person name="Submissions S."/>
        </authorList>
    </citation>
    <scope>NUCLEOTIDE SEQUENCE [LARGE SCALE GENOMIC DNA]</scope>
    <source>
        <strain evidence="8">DSM 44654</strain>
    </source>
</reference>
<dbReference type="AlphaFoldDB" id="A0A1H5Q7K5"/>
<feature type="transmembrane region" description="Helical" evidence="5">
    <location>
        <begin position="580"/>
        <end position="600"/>
    </location>
</feature>